<feature type="transmembrane region" description="Helical" evidence="1">
    <location>
        <begin position="35"/>
        <end position="60"/>
    </location>
</feature>
<organism evidence="2 3">
    <name type="scientific">Swaminathania salitolerans</name>
    <dbReference type="NCBI Taxonomy" id="182838"/>
    <lineage>
        <taxon>Bacteria</taxon>
        <taxon>Pseudomonadati</taxon>
        <taxon>Pseudomonadota</taxon>
        <taxon>Alphaproteobacteria</taxon>
        <taxon>Acetobacterales</taxon>
        <taxon>Acetobacteraceae</taxon>
        <taxon>Swaminathania</taxon>
    </lineage>
</organism>
<keyword evidence="1" id="KW-0472">Membrane</keyword>
<feature type="transmembrane region" description="Helical" evidence="1">
    <location>
        <begin position="81"/>
        <end position="101"/>
    </location>
</feature>
<evidence type="ECO:0008006" key="4">
    <source>
        <dbReference type="Google" id="ProtNLM"/>
    </source>
</evidence>
<dbReference type="OrthoDB" id="5297436at2"/>
<evidence type="ECO:0000313" key="3">
    <source>
        <dbReference type="Proteomes" id="UP000321405"/>
    </source>
</evidence>
<name>A0A511BPN6_9PROT</name>
<dbReference type="Pfam" id="PF11911">
    <property type="entry name" value="DUF3429"/>
    <property type="match status" value="1"/>
</dbReference>
<accession>A0A511BPN6</accession>
<keyword evidence="1" id="KW-1133">Transmembrane helix</keyword>
<reference evidence="2 3" key="1">
    <citation type="submission" date="2019-07" db="EMBL/GenBank/DDBJ databases">
        <title>Whole genome shotgun sequence of Swaminathania salitolerans NBRC 104436.</title>
        <authorList>
            <person name="Hosoyama A."/>
            <person name="Uohara A."/>
            <person name="Ohji S."/>
            <person name="Ichikawa N."/>
        </authorList>
    </citation>
    <scope>NUCLEOTIDE SEQUENCE [LARGE SCALE GENOMIC DNA]</scope>
    <source>
        <strain evidence="2 3">NBRC 104436</strain>
    </source>
</reference>
<sequence length="162" mass="16850">MRPLSPLVVFLGAGGLVPFLCLAMAALFWGSLGPVTHIGVAVLAYGGCILSFLGAVHWGLALEQPAIVPAQGLGALNRRRLVLGVLPALFGWIAVYTGVVWSPRGGIVIEIVGFLAVLAAERAAYRKGALPPGYFPFRAVLTAIVIVCLAACLSAPLEAYTI</sequence>
<evidence type="ECO:0000313" key="2">
    <source>
        <dbReference type="EMBL" id="GEL02052.1"/>
    </source>
</evidence>
<dbReference type="RefSeq" id="WP_147093087.1">
    <property type="nucleotide sequence ID" value="NZ_BJVC01000002.1"/>
</dbReference>
<dbReference type="Proteomes" id="UP000321405">
    <property type="component" value="Unassembled WGS sequence"/>
</dbReference>
<dbReference type="EMBL" id="BJVC01000002">
    <property type="protein sequence ID" value="GEL02052.1"/>
    <property type="molecule type" value="Genomic_DNA"/>
</dbReference>
<protein>
    <recommendedName>
        <fullName evidence="4">DUF3429 domain-containing protein</fullName>
    </recommendedName>
</protein>
<keyword evidence="3" id="KW-1185">Reference proteome</keyword>
<keyword evidence="1" id="KW-0812">Transmembrane</keyword>
<proteinExistence type="predicted"/>
<evidence type="ECO:0000256" key="1">
    <source>
        <dbReference type="SAM" id="Phobius"/>
    </source>
</evidence>
<comment type="caution">
    <text evidence="2">The sequence shown here is derived from an EMBL/GenBank/DDBJ whole genome shotgun (WGS) entry which is preliminary data.</text>
</comment>
<dbReference type="PANTHER" id="PTHR15887">
    <property type="entry name" value="TRANSMEMBRANE PROTEIN 69"/>
    <property type="match status" value="1"/>
</dbReference>
<dbReference type="AlphaFoldDB" id="A0A511BPN6"/>
<dbReference type="PANTHER" id="PTHR15887:SF1">
    <property type="entry name" value="TRANSMEMBRANE PROTEIN 69"/>
    <property type="match status" value="1"/>
</dbReference>
<gene>
    <name evidence="2" type="ORF">SSA02_12150</name>
</gene>
<feature type="transmembrane region" description="Helical" evidence="1">
    <location>
        <begin position="137"/>
        <end position="157"/>
    </location>
</feature>
<dbReference type="InterPro" id="IPR021836">
    <property type="entry name" value="DUF3429"/>
</dbReference>
<feature type="transmembrane region" description="Helical" evidence="1">
    <location>
        <begin position="7"/>
        <end position="29"/>
    </location>
</feature>